<sequence>MRYCIYIYGLFSLLGLFFITGCVNSRTNASIENNKFGKLTEGRLVGTYQGNLPCTDCDAIMTSLTLANDKAYTLKYIYVGKSAEPFSKTGTWELRDGELDLEGLDYKYKVEADQLRQLDLSGKEIRGELAERYILRFVN</sequence>
<reference evidence="1 2" key="1">
    <citation type="submission" date="2018-02" db="EMBL/GenBank/DDBJ databases">
        <title>The draft genome of Sphingobacterium sp. 5JN-11.</title>
        <authorList>
            <person name="Liu L."/>
            <person name="Li L."/>
            <person name="Liang L."/>
            <person name="Zhang X."/>
            <person name="Wang T."/>
        </authorList>
    </citation>
    <scope>NUCLEOTIDE SEQUENCE [LARGE SCALE GENOMIC DNA]</scope>
    <source>
        <strain evidence="1 2">5JN-11</strain>
    </source>
</reference>
<dbReference type="InterPro" id="IPR007298">
    <property type="entry name" value="Cu-R_lipoprotein_NlpE"/>
</dbReference>
<dbReference type="EMBL" id="PVBQ01000005">
    <property type="protein sequence ID" value="PRD47892.1"/>
    <property type="molecule type" value="Genomic_DNA"/>
</dbReference>
<dbReference type="AlphaFoldDB" id="A0A2S9J549"/>
<dbReference type="Gene3D" id="2.40.128.640">
    <property type="match status" value="1"/>
</dbReference>
<comment type="caution">
    <text evidence="1">The sequence shown here is derived from an EMBL/GenBank/DDBJ whole genome shotgun (WGS) entry which is preliminary data.</text>
</comment>
<dbReference type="PROSITE" id="PS51257">
    <property type="entry name" value="PROKAR_LIPOPROTEIN"/>
    <property type="match status" value="1"/>
</dbReference>
<proteinExistence type="predicted"/>
<keyword evidence="2" id="KW-1185">Reference proteome</keyword>
<gene>
    <name evidence="1" type="ORF">C5745_08245</name>
</gene>
<evidence type="ECO:0000313" key="1">
    <source>
        <dbReference type="EMBL" id="PRD47892.1"/>
    </source>
</evidence>
<protein>
    <submittedName>
        <fullName evidence="1">Copper resistance protein NlpE</fullName>
    </submittedName>
</protein>
<dbReference type="Pfam" id="PF04170">
    <property type="entry name" value="NlpE"/>
    <property type="match status" value="1"/>
</dbReference>
<accession>A0A2S9J549</accession>
<name>A0A2S9J549_9SPHI</name>
<organism evidence="1 2">
    <name type="scientific">Sphingobacterium haloxyli</name>
    <dbReference type="NCBI Taxonomy" id="2100533"/>
    <lineage>
        <taxon>Bacteria</taxon>
        <taxon>Pseudomonadati</taxon>
        <taxon>Bacteroidota</taxon>
        <taxon>Sphingobacteriia</taxon>
        <taxon>Sphingobacteriales</taxon>
        <taxon>Sphingobacteriaceae</taxon>
        <taxon>Sphingobacterium</taxon>
    </lineage>
</organism>
<dbReference type="Proteomes" id="UP000239711">
    <property type="component" value="Unassembled WGS sequence"/>
</dbReference>
<evidence type="ECO:0000313" key="2">
    <source>
        <dbReference type="Proteomes" id="UP000239711"/>
    </source>
</evidence>
<dbReference type="OrthoDB" id="5348860at2"/>